<proteinExistence type="inferred from homology"/>
<organism evidence="4 5">
    <name type="scientific">Aspergillus pseudoustus</name>
    <dbReference type="NCBI Taxonomy" id="1810923"/>
    <lineage>
        <taxon>Eukaryota</taxon>
        <taxon>Fungi</taxon>
        <taxon>Dikarya</taxon>
        <taxon>Ascomycota</taxon>
        <taxon>Pezizomycotina</taxon>
        <taxon>Eurotiomycetes</taxon>
        <taxon>Eurotiomycetidae</taxon>
        <taxon>Eurotiales</taxon>
        <taxon>Aspergillaceae</taxon>
        <taxon>Aspergillus</taxon>
        <taxon>Aspergillus subgen. Nidulantes</taxon>
    </lineage>
</organism>
<dbReference type="PANTHER" id="PTHR45348:SF2">
    <property type="entry name" value="ZINC-TYPE ALCOHOL DEHYDROGENASE-LIKE PROTEIN C2E1P3.01"/>
    <property type="match status" value="1"/>
</dbReference>
<sequence>MAPTNQAAWLDKAGSPLDVRDAPMPYPGPGEIVVKNAAIAINPLDTHMQDAGVFVQQWPAILGCDIAGEVYEVGEGVTRFKKSDRVTGHAINLTTGRPQDGAYALYTVVPADKAAILPDSISFTDGAVLPMALEAAVCALSVSVPGEALPGVPTPALGLPYPSLDENKPAGKALVVYGGSSSAGSMTTQLASAAGIHVIAIAGKHNFDFAKLAGAATVIDHKDPEVVSKAIATVRESGLDFVGIFDAISTPPTYAHDLEILEKLGGGHLAAVHPPPATGVPENVNAGMIFAVNDAATPVWRDYVTPALETGKLQCLPKPLVVGKGLGSIQGALVKMREGVSAAKLVVEL</sequence>
<comment type="caution">
    <text evidence="4">The sequence shown here is derived from an EMBL/GenBank/DDBJ whole genome shotgun (WGS) entry which is preliminary data.</text>
</comment>
<accession>A0ABR4K6L3</accession>
<evidence type="ECO:0000256" key="1">
    <source>
        <dbReference type="ARBA" id="ARBA00008072"/>
    </source>
</evidence>
<evidence type="ECO:0000256" key="2">
    <source>
        <dbReference type="ARBA" id="ARBA00023002"/>
    </source>
</evidence>
<dbReference type="SUPFAM" id="SSF50129">
    <property type="entry name" value="GroES-like"/>
    <property type="match status" value="1"/>
</dbReference>
<comment type="similarity">
    <text evidence="1">Belongs to the zinc-containing alcohol dehydrogenase family.</text>
</comment>
<dbReference type="Pfam" id="PF08240">
    <property type="entry name" value="ADH_N"/>
    <property type="match status" value="1"/>
</dbReference>
<dbReference type="Pfam" id="PF00107">
    <property type="entry name" value="ADH_zinc_N"/>
    <property type="match status" value="1"/>
</dbReference>
<name>A0ABR4K6L3_9EURO</name>
<dbReference type="Gene3D" id="3.90.180.10">
    <property type="entry name" value="Medium-chain alcohol dehydrogenases, catalytic domain"/>
    <property type="match status" value="1"/>
</dbReference>
<dbReference type="Gene3D" id="3.40.50.720">
    <property type="entry name" value="NAD(P)-binding Rossmann-like Domain"/>
    <property type="match status" value="1"/>
</dbReference>
<dbReference type="Proteomes" id="UP001610446">
    <property type="component" value="Unassembled WGS sequence"/>
</dbReference>
<dbReference type="SUPFAM" id="SSF51735">
    <property type="entry name" value="NAD(P)-binding Rossmann-fold domains"/>
    <property type="match status" value="1"/>
</dbReference>
<feature type="domain" description="Enoyl reductase (ER)" evidence="3">
    <location>
        <begin position="14"/>
        <end position="347"/>
    </location>
</feature>
<dbReference type="InterPro" id="IPR011032">
    <property type="entry name" value="GroES-like_sf"/>
</dbReference>
<dbReference type="EMBL" id="JBFXLU010000054">
    <property type="protein sequence ID" value="KAL2847751.1"/>
    <property type="molecule type" value="Genomic_DNA"/>
</dbReference>
<dbReference type="SMART" id="SM00829">
    <property type="entry name" value="PKS_ER"/>
    <property type="match status" value="1"/>
</dbReference>
<keyword evidence="2" id="KW-0560">Oxidoreductase</keyword>
<evidence type="ECO:0000313" key="4">
    <source>
        <dbReference type="EMBL" id="KAL2847751.1"/>
    </source>
</evidence>
<evidence type="ECO:0000259" key="3">
    <source>
        <dbReference type="SMART" id="SM00829"/>
    </source>
</evidence>
<reference evidence="4 5" key="1">
    <citation type="submission" date="2024-07" db="EMBL/GenBank/DDBJ databases">
        <title>Section-level genome sequencing and comparative genomics of Aspergillus sections Usti and Cavernicolus.</title>
        <authorList>
            <consortium name="Lawrence Berkeley National Laboratory"/>
            <person name="Nybo J.L."/>
            <person name="Vesth T.C."/>
            <person name="Theobald S."/>
            <person name="Frisvad J.C."/>
            <person name="Larsen T.O."/>
            <person name="Kjaerboelling I."/>
            <person name="Rothschild-Mancinelli K."/>
            <person name="Lyhne E.K."/>
            <person name="Kogle M.E."/>
            <person name="Barry K."/>
            <person name="Clum A."/>
            <person name="Na H."/>
            <person name="Ledsgaard L."/>
            <person name="Lin J."/>
            <person name="Lipzen A."/>
            <person name="Kuo A."/>
            <person name="Riley R."/>
            <person name="Mondo S."/>
            <person name="Labutti K."/>
            <person name="Haridas S."/>
            <person name="Pangalinan J."/>
            <person name="Salamov A.A."/>
            <person name="Simmons B.A."/>
            <person name="Magnuson J.K."/>
            <person name="Chen J."/>
            <person name="Drula E."/>
            <person name="Henrissat B."/>
            <person name="Wiebenga A."/>
            <person name="Lubbers R.J."/>
            <person name="Gomes A.C."/>
            <person name="Makela M.R."/>
            <person name="Stajich J."/>
            <person name="Grigoriev I.V."/>
            <person name="Mortensen U.H."/>
            <person name="De Vries R.P."/>
            <person name="Baker S.E."/>
            <person name="Andersen M.R."/>
        </authorList>
    </citation>
    <scope>NUCLEOTIDE SEQUENCE [LARGE SCALE GENOMIC DNA]</scope>
    <source>
        <strain evidence="4 5">CBS 123904</strain>
    </source>
</reference>
<gene>
    <name evidence="4" type="ORF">BJY01DRAFT_262871</name>
</gene>
<evidence type="ECO:0000313" key="5">
    <source>
        <dbReference type="Proteomes" id="UP001610446"/>
    </source>
</evidence>
<dbReference type="CDD" id="cd08249">
    <property type="entry name" value="enoyl_reductase_like"/>
    <property type="match status" value="1"/>
</dbReference>
<dbReference type="InterPro" id="IPR013149">
    <property type="entry name" value="ADH-like_C"/>
</dbReference>
<dbReference type="PANTHER" id="PTHR45348">
    <property type="entry name" value="HYPOTHETICAL OXIDOREDUCTASE (EUROFUNG)"/>
    <property type="match status" value="1"/>
</dbReference>
<dbReference type="InterPro" id="IPR047122">
    <property type="entry name" value="Trans-enoyl_RdTase-like"/>
</dbReference>
<dbReference type="InterPro" id="IPR020843">
    <property type="entry name" value="ER"/>
</dbReference>
<dbReference type="InterPro" id="IPR013154">
    <property type="entry name" value="ADH-like_N"/>
</dbReference>
<dbReference type="InterPro" id="IPR036291">
    <property type="entry name" value="NAD(P)-bd_dom_sf"/>
</dbReference>
<protein>
    <submittedName>
        <fullName evidence="4">Zinc-binding alcohol dehydrogenase domain-containing protein cipB</fullName>
    </submittedName>
</protein>
<keyword evidence="5" id="KW-1185">Reference proteome</keyword>